<evidence type="ECO:0000313" key="1">
    <source>
        <dbReference type="EMBL" id="BBX95627.1"/>
    </source>
</evidence>
<evidence type="ECO:0000313" key="2">
    <source>
        <dbReference type="Proteomes" id="UP000466396"/>
    </source>
</evidence>
<dbReference type="KEGG" id="mlj:MLAC_09210"/>
<keyword evidence="2" id="KW-1185">Reference proteome</keyword>
<dbReference type="EMBL" id="AP022581">
    <property type="protein sequence ID" value="BBX95627.1"/>
    <property type="molecule type" value="Genomic_DNA"/>
</dbReference>
<proteinExistence type="predicted"/>
<reference evidence="1 2" key="1">
    <citation type="journal article" date="2019" name="Emerg. Microbes Infect.">
        <title>Comprehensive subspecies identification of 175 nontuberculous mycobacteria species based on 7547 genomic profiles.</title>
        <authorList>
            <person name="Matsumoto Y."/>
            <person name="Kinjo T."/>
            <person name="Motooka D."/>
            <person name="Nabeya D."/>
            <person name="Jung N."/>
            <person name="Uechi K."/>
            <person name="Horii T."/>
            <person name="Iida T."/>
            <person name="Fujita J."/>
            <person name="Nakamura S."/>
        </authorList>
    </citation>
    <scope>NUCLEOTIDE SEQUENCE [LARGE SCALE GENOMIC DNA]</scope>
    <source>
        <strain evidence="1 2">JCM 15657</strain>
    </source>
</reference>
<sequence length="261" mass="28277">MVQLRGWNDPDPAEVHHPTTDAEWDAALSRYLGSLNDAPLRRCVEVARSHGAATVVVETRYLDIDYRSEFSAYYSRQFADVPDSAHRLHFFGRQLEPQSLWRLGNEHDYIGYVVVRPASTGLVSRALLPPPPDLASAVRTSVTEPVNFFGRQLEIRGVPFAQQDAQLGACAQAAAWMCHFAAYLRGDTARRTKADFSLKADASLHPSRALPSGGPVAVKVFETASHYVDTIFGCGVGGLIHAAVGSFGGCGGLLNRLGLAA</sequence>
<dbReference type="AlphaFoldDB" id="A0A7I7NJF0"/>
<dbReference type="Proteomes" id="UP000466396">
    <property type="component" value="Chromosome"/>
</dbReference>
<name>A0A7I7NJF0_9MYCO</name>
<organism evidence="1 2">
    <name type="scientific">Mycobacterium lacus</name>
    <dbReference type="NCBI Taxonomy" id="169765"/>
    <lineage>
        <taxon>Bacteria</taxon>
        <taxon>Bacillati</taxon>
        <taxon>Actinomycetota</taxon>
        <taxon>Actinomycetes</taxon>
        <taxon>Mycobacteriales</taxon>
        <taxon>Mycobacteriaceae</taxon>
        <taxon>Mycobacterium</taxon>
    </lineage>
</organism>
<gene>
    <name evidence="1" type="ORF">MLAC_09210</name>
</gene>
<accession>A0A7I7NJF0</accession>
<protein>
    <submittedName>
        <fullName evidence="1">Uncharacterized protein</fullName>
    </submittedName>
</protein>